<accession>A0A3Q0JK05</accession>
<keyword evidence="1" id="KW-1185">Reference proteome</keyword>
<dbReference type="Proteomes" id="UP000079169">
    <property type="component" value="Unplaced"/>
</dbReference>
<dbReference type="KEGG" id="dci:103523161"/>
<protein>
    <submittedName>
        <fullName evidence="2">Serine/threonine-protein kinase SMG1-like</fullName>
    </submittedName>
</protein>
<dbReference type="AlphaFoldDB" id="A0A3Q0JK05"/>
<evidence type="ECO:0000313" key="2">
    <source>
        <dbReference type="RefSeq" id="XP_026688681.1"/>
    </source>
</evidence>
<name>A0A3Q0JK05_DIACI</name>
<gene>
    <name evidence="2" type="primary">LOC103523161</name>
</gene>
<reference evidence="2" key="1">
    <citation type="submission" date="2025-08" db="UniProtKB">
        <authorList>
            <consortium name="RefSeq"/>
        </authorList>
    </citation>
    <scope>IDENTIFICATION</scope>
</reference>
<dbReference type="RefSeq" id="XP_026688681.1">
    <property type="nucleotide sequence ID" value="XM_026832880.1"/>
</dbReference>
<dbReference type="STRING" id="121845.A0A3Q0JK05"/>
<evidence type="ECO:0000313" key="1">
    <source>
        <dbReference type="Proteomes" id="UP000079169"/>
    </source>
</evidence>
<sequence length="277" mass="32130">MYCKIIRESIAKSILSDDDSAQKELEAKLHERHLQNAYINEARTDPNHAFYTLPGRYKQVMEARRCKVNVLNTLQEKIEDCDKQLTQYKQAMVCLLGEWLDDVKRSGSSSLSASCQVFDLIKEFLQNAGQTSLVTQCCQFEQEMSEVYIAHHRLRMSCVDILSKYSTICALYPASYINVHRSTSYKRWCQSLVTSLDKYAEIKSEFSSLYSPPLPDSMLCHQCVTFSRNLHRVLETQRDKERERAGSEPMIPSEEIYLRDSEQGLRELQAVRGTRWQ</sequence>
<proteinExistence type="predicted"/>
<dbReference type="GeneID" id="103523161"/>
<dbReference type="PaxDb" id="121845-A0A3Q0JK05"/>
<organism evidence="1 2">
    <name type="scientific">Diaphorina citri</name>
    <name type="common">Asian citrus psyllid</name>
    <dbReference type="NCBI Taxonomy" id="121845"/>
    <lineage>
        <taxon>Eukaryota</taxon>
        <taxon>Metazoa</taxon>
        <taxon>Ecdysozoa</taxon>
        <taxon>Arthropoda</taxon>
        <taxon>Hexapoda</taxon>
        <taxon>Insecta</taxon>
        <taxon>Pterygota</taxon>
        <taxon>Neoptera</taxon>
        <taxon>Paraneoptera</taxon>
        <taxon>Hemiptera</taxon>
        <taxon>Sternorrhyncha</taxon>
        <taxon>Psylloidea</taxon>
        <taxon>Psyllidae</taxon>
        <taxon>Diaphorininae</taxon>
        <taxon>Diaphorina</taxon>
    </lineage>
</organism>